<dbReference type="Proteomes" id="UP000639859">
    <property type="component" value="Unassembled WGS sequence"/>
</dbReference>
<sequence>MTHACAAGVDVGRDWLDVGLAPSGKVFRLANAPAGVAELVARLTREGVAKVVLESIGTYGARLVRGLAQAGFEVGVVDPKRIAALRTAEGRRAKTDRLDAGLIARFALLMQDAARPVPSARAFEIRALSTRRRQLVEMAAMEKTRLKQSLDEAVADSCRRAIAWLAQERADIEARLQALILEAHDGPARQALLQTIPGVGPAVSMTLLADLPELGSLDRKAVGSLAGLAPHPNQSGTRTDQAHIGGGRPCVRAALYMAAVSAARSDKGFKREYQAMRQAGKPAKVALVALVAIARKIVVAANGMLKSGKPWLKPA</sequence>
<dbReference type="InterPro" id="IPR003346">
    <property type="entry name" value="Transposase_20"/>
</dbReference>
<dbReference type="InterPro" id="IPR002525">
    <property type="entry name" value="Transp_IS110-like_N"/>
</dbReference>
<feature type="domain" description="Transposase IS116/IS110/IS902 C-terminal" evidence="2">
    <location>
        <begin position="191"/>
        <end position="274"/>
    </location>
</feature>
<gene>
    <name evidence="3" type="ORF">I4Q42_05005</name>
</gene>
<evidence type="ECO:0000313" key="3">
    <source>
        <dbReference type="EMBL" id="MBI1683022.1"/>
    </source>
</evidence>
<accession>A0ABS0STN9</accession>
<evidence type="ECO:0000259" key="2">
    <source>
        <dbReference type="Pfam" id="PF02371"/>
    </source>
</evidence>
<dbReference type="Pfam" id="PF01548">
    <property type="entry name" value="DEDD_Tnp_IS110"/>
    <property type="match status" value="1"/>
</dbReference>
<dbReference type="InterPro" id="IPR047650">
    <property type="entry name" value="Transpos_IS110"/>
</dbReference>
<dbReference type="EMBL" id="JADWOX010000002">
    <property type="protein sequence ID" value="MBI1683022.1"/>
    <property type="molecule type" value="Genomic_DNA"/>
</dbReference>
<evidence type="ECO:0000313" key="4">
    <source>
        <dbReference type="Proteomes" id="UP000639859"/>
    </source>
</evidence>
<proteinExistence type="predicted"/>
<feature type="domain" description="Transposase IS110-like N-terminal" evidence="1">
    <location>
        <begin position="7"/>
        <end position="153"/>
    </location>
</feature>
<dbReference type="PANTHER" id="PTHR33055">
    <property type="entry name" value="TRANSPOSASE FOR INSERTION SEQUENCE ELEMENT IS1111A"/>
    <property type="match status" value="1"/>
</dbReference>
<dbReference type="NCBIfam" id="NF033542">
    <property type="entry name" value="transpos_IS110"/>
    <property type="match status" value="1"/>
</dbReference>
<keyword evidence="4" id="KW-1185">Reference proteome</keyword>
<evidence type="ECO:0000259" key="1">
    <source>
        <dbReference type="Pfam" id="PF01548"/>
    </source>
</evidence>
<protein>
    <submittedName>
        <fullName evidence="3">IS110 family transposase</fullName>
    </submittedName>
</protein>
<dbReference type="PANTHER" id="PTHR33055:SF3">
    <property type="entry name" value="PUTATIVE TRANSPOSASE FOR IS117-RELATED"/>
    <property type="match status" value="1"/>
</dbReference>
<organism evidence="3 4">
    <name type="scientific">Caulobacter hibisci</name>
    <dbReference type="NCBI Taxonomy" id="2035993"/>
    <lineage>
        <taxon>Bacteria</taxon>
        <taxon>Pseudomonadati</taxon>
        <taxon>Pseudomonadota</taxon>
        <taxon>Alphaproteobacteria</taxon>
        <taxon>Caulobacterales</taxon>
        <taxon>Caulobacteraceae</taxon>
        <taxon>Caulobacter</taxon>
    </lineage>
</organism>
<dbReference type="Pfam" id="PF02371">
    <property type="entry name" value="Transposase_20"/>
    <property type="match status" value="1"/>
</dbReference>
<dbReference type="RefSeq" id="WP_198574961.1">
    <property type="nucleotide sequence ID" value="NZ_JADWOX010000002.1"/>
</dbReference>
<reference evidence="3 4" key="1">
    <citation type="submission" date="2020-11" db="EMBL/GenBank/DDBJ databases">
        <title>genome sequence of strain KACC 18849.</title>
        <authorList>
            <person name="Gao J."/>
            <person name="Zhang X."/>
        </authorList>
    </citation>
    <scope>NUCLEOTIDE SEQUENCE [LARGE SCALE GENOMIC DNA]</scope>
    <source>
        <strain evidence="3 4">KACC 18849</strain>
    </source>
</reference>
<name>A0ABS0STN9_9CAUL</name>
<comment type="caution">
    <text evidence="3">The sequence shown here is derived from an EMBL/GenBank/DDBJ whole genome shotgun (WGS) entry which is preliminary data.</text>
</comment>